<keyword evidence="1" id="KW-1133">Transmembrane helix</keyword>
<keyword evidence="1" id="KW-0812">Transmembrane</keyword>
<evidence type="ECO:0000313" key="3">
    <source>
        <dbReference type="Proteomes" id="UP000555552"/>
    </source>
</evidence>
<protein>
    <recommendedName>
        <fullName evidence="4">DUF4129 domain-containing protein</fullName>
    </recommendedName>
</protein>
<dbReference type="Proteomes" id="UP000555552">
    <property type="component" value="Unassembled WGS sequence"/>
</dbReference>
<name>A0A849BN44_9ACTN</name>
<feature type="transmembrane region" description="Helical" evidence="1">
    <location>
        <begin position="61"/>
        <end position="80"/>
    </location>
</feature>
<accession>A0A849BN44</accession>
<proteinExistence type="predicted"/>
<feature type="non-terminal residue" evidence="2">
    <location>
        <position position="136"/>
    </location>
</feature>
<reference evidence="2 3" key="1">
    <citation type="submission" date="2020-05" db="EMBL/GenBank/DDBJ databases">
        <title>MicrobeNet Type strains.</title>
        <authorList>
            <person name="Nicholson A.C."/>
        </authorList>
    </citation>
    <scope>NUCLEOTIDE SEQUENCE [LARGE SCALE GENOMIC DNA]</scope>
    <source>
        <strain evidence="2 3">JCM 14547</strain>
    </source>
</reference>
<comment type="caution">
    <text evidence="2">The sequence shown here is derived from an EMBL/GenBank/DDBJ whole genome shotgun (WGS) entry which is preliminary data.</text>
</comment>
<keyword evidence="1" id="KW-0472">Membrane</keyword>
<organism evidence="2 3">
    <name type="scientific">Pseudokineococcus marinus</name>
    <dbReference type="NCBI Taxonomy" id="351215"/>
    <lineage>
        <taxon>Bacteria</taxon>
        <taxon>Bacillati</taxon>
        <taxon>Actinomycetota</taxon>
        <taxon>Actinomycetes</taxon>
        <taxon>Kineosporiales</taxon>
        <taxon>Kineosporiaceae</taxon>
        <taxon>Pseudokineococcus</taxon>
    </lineage>
</organism>
<keyword evidence="3" id="KW-1185">Reference proteome</keyword>
<evidence type="ECO:0000313" key="2">
    <source>
        <dbReference type="EMBL" id="NNH24620.1"/>
    </source>
</evidence>
<evidence type="ECO:0000256" key="1">
    <source>
        <dbReference type="SAM" id="Phobius"/>
    </source>
</evidence>
<dbReference type="EMBL" id="JABEMA010000428">
    <property type="protein sequence ID" value="NNH24620.1"/>
    <property type="molecule type" value="Genomic_DNA"/>
</dbReference>
<sequence length="136" mass="14677">MLAAVPAPVDLGRDEAQDLLVRELSGSVYTEARPGLLQRALTWLRDRVLELLPDDLDAGPAVDALVVAALVVLVLVALRVGAQVVRRRRAPEPAAAEVFTGDRRSAEDHRARADALAREGDWPGAVAERFRAVVRG</sequence>
<evidence type="ECO:0008006" key="4">
    <source>
        <dbReference type="Google" id="ProtNLM"/>
    </source>
</evidence>
<dbReference type="AlphaFoldDB" id="A0A849BN44"/>
<gene>
    <name evidence="2" type="ORF">HLB09_16310</name>
</gene>